<dbReference type="EMBL" id="LT828648">
    <property type="protein sequence ID" value="SLM47251.1"/>
    <property type="molecule type" value="Genomic_DNA"/>
</dbReference>
<dbReference type="Proteomes" id="UP000192042">
    <property type="component" value="Chromosome I"/>
</dbReference>
<proteinExistence type="predicted"/>
<dbReference type="STRING" id="1325564.NSJP_1079"/>
<reference evidence="1 2" key="1">
    <citation type="submission" date="2017-03" db="EMBL/GenBank/DDBJ databases">
        <authorList>
            <person name="Afonso C.L."/>
            <person name="Miller P.J."/>
            <person name="Scott M.A."/>
            <person name="Spackman E."/>
            <person name="Goraichik I."/>
            <person name="Dimitrov K.M."/>
            <person name="Suarez D.L."/>
            <person name="Swayne D.E."/>
        </authorList>
    </citation>
    <scope>NUCLEOTIDE SEQUENCE [LARGE SCALE GENOMIC DNA]</scope>
    <source>
        <strain evidence="1">Genome sequencing of Nitrospira japonica strain NJ11</strain>
    </source>
</reference>
<name>A0A1W1I2Q1_9BACT</name>
<evidence type="ECO:0000313" key="2">
    <source>
        <dbReference type="Proteomes" id="UP000192042"/>
    </source>
</evidence>
<protein>
    <submittedName>
        <fullName evidence="1">Uncharacterized protein</fullName>
    </submittedName>
</protein>
<evidence type="ECO:0000313" key="1">
    <source>
        <dbReference type="EMBL" id="SLM47251.1"/>
    </source>
</evidence>
<dbReference type="KEGG" id="nja:NSJP_1079"/>
<accession>A0A1W1I2Q1</accession>
<sequence>MSTKAMEAEEAILNMLQRYEVLAMEDLIVGRPDFTWGQLFLAVDRLSRTNVIALSRFGLSYHLRLMPCEDQLATPQGQKEPAARLTSKAEAYRAEIRA</sequence>
<keyword evidence="2" id="KW-1185">Reference proteome</keyword>
<dbReference type="OrthoDB" id="9813363at2"/>
<dbReference type="AlphaFoldDB" id="A0A1W1I2Q1"/>
<dbReference type="RefSeq" id="WP_080885814.1">
    <property type="nucleotide sequence ID" value="NZ_LT828648.1"/>
</dbReference>
<gene>
    <name evidence="1" type="ORF">NSJP_1079</name>
</gene>
<organism evidence="1 2">
    <name type="scientific">Nitrospira japonica</name>
    <dbReference type="NCBI Taxonomy" id="1325564"/>
    <lineage>
        <taxon>Bacteria</taxon>
        <taxon>Pseudomonadati</taxon>
        <taxon>Nitrospirota</taxon>
        <taxon>Nitrospiria</taxon>
        <taxon>Nitrospirales</taxon>
        <taxon>Nitrospiraceae</taxon>
        <taxon>Nitrospira</taxon>
    </lineage>
</organism>